<name>A0A6M4PTS2_9ACTN</name>
<dbReference type="Pfam" id="PF07858">
    <property type="entry name" value="LEH"/>
    <property type="match status" value="1"/>
</dbReference>
<evidence type="ECO:0000313" key="2">
    <source>
        <dbReference type="EMBL" id="QJS14044.1"/>
    </source>
</evidence>
<feature type="domain" description="Limonene-1,2-epoxide hydrolase" evidence="1">
    <location>
        <begin position="39"/>
        <end position="123"/>
    </location>
</feature>
<evidence type="ECO:0000259" key="1">
    <source>
        <dbReference type="Pfam" id="PF07858"/>
    </source>
</evidence>
<reference evidence="2 3" key="1">
    <citation type="submission" date="2020-05" db="EMBL/GenBank/DDBJ databases">
        <authorList>
            <person name="Li K."/>
        </authorList>
    </citation>
    <scope>NUCLEOTIDE SEQUENCE [LARGE SCALE GENOMIC DNA]</scope>
    <source>
        <strain evidence="3">jing01</strain>
    </source>
</reference>
<dbReference type="InterPro" id="IPR013100">
    <property type="entry name" value="LEH"/>
</dbReference>
<dbReference type="KEGG" id="sarg:HKX69_35035"/>
<proteinExistence type="predicted"/>
<dbReference type="Proteomes" id="UP000502641">
    <property type="component" value="Chromosome"/>
</dbReference>
<keyword evidence="3" id="KW-1185">Reference proteome</keyword>
<dbReference type="RefSeq" id="WP_171159437.1">
    <property type="nucleotide sequence ID" value="NZ_CP053189.1"/>
</dbReference>
<dbReference type="SUPFAM" id="SSF54427">
    <property type="entry name" value="NTF2-like"/>
    <property type="match status" value="1"/>
</dbReference>
<dbReference type="EMBL" id="CP053189">
    <property type="protein sequence ID" value="QJS14044.1"/>
    <property type="molecule type" value="Genomic_DNA"/>
</dbReference>
<sequence>MSNAEPAVVVRDFWENFGPGCDDAIATCRRLVDAHVSWQSPLVEAKPINTLDALVEDLERARQDIGAEGYDFEVKYIAAQEEVVLSQRIEKILDKDGKTMLTFDVMAVTRVENGKITWNRDYFYKLPTAEWGGDAHS</sequence>
<organism evidence="2 3">
    <name type="scientific">Streptomyces argyrophylli</name>
    <dbReference type="NCBI Taxonomy" id="2726118"/>
    <lineage>
        <taxon>Bacteria</taxon>
        <taxon>Bacillati</taxon>
        <taxon>Actinomycetota</taxon>
        <taxon>Actinomycetes</taxon>
        <taxon>Kitasatosporales</taxon>
        <taxon>Streptomycetaceae</taxon>
        <taxon>Streptomyces</taxon>
    </lineage>
</organism>
<dbReference type="InterPro" id="IPR032710">
    <property type="entry name" value="NTF2-like_dom_sf"/>
</dbReference>
<accession>A0A6M4PTS2</accession>
<evidence type="ECO:0000313" key="3">
    <source>
        <dbReference type="Proteomes" id="UP000502641"/>
    </source>
</evidence>
<dbReference type="Gene3D" id="3.10.450.50">
    <property type="match status" value="1"/>
</dbReference>
<dbReference type="AlphaFoldDB" id="A0A6M4PTS2"/>
<gene>
    <name evidence="2" type="ORF">HKX69_35035</name>
</gene>
<protein>
    <submittedName>
        <fullName evidence="2">SnoaL-like domain-containing protein</fullName>
    </submittedName>
</protein>